<dbReference type="RefSeq" id="WP_368572323.1">
    <property type="nucleotide sequence ID" value="NZ_JBDLOU010000003.1"/>
</dbReference>
<evidence type="ECO:0000313" key="1">
    <source>
        <dbReference type="EMBL" id="MEX3737000.1"/>
    </source>
</evidence>
<reference evidence="1 2" key="1">
    <citation type="submission" date="2024-04" db="EMBL/GenBank/DDBJ databases">
        <title>Genomic Markers of Mycobacteria.</title>
        <authorList>
            <person name="Soliman M.S."/>
            <person name="Elkholy A."/>
            <person name="Soliman N.S."/>
            <person name="Abbas A."/>
            <person name="Khayrat S."/>
            <person name="Shawky S."/>
        </authorList>
    </citation>
    <scope>NUCLEOTIDE SEQUENCE [LARGE SCALE GENOMIC DNA]</scope>
    <source>
        <strain evidence="1 2">Egy-CU-AM5</strain>
    </source>
</reference>
<dbReference type="Proteomes" id="UP001558474">
    <property type="component" value="Unassembled WGS sequence"/>
</dbReference>
<comment type="caution">
    <text evidence="1">The sequence shown here is derived from an EMBL/GenBank/DDBJ whole genome shotgun (WGS) entry which is preliminary data.</text>
</comment>
<organism evidence="1 2">
    <name type="scientific">Mycolicibacterium porcinum</name>
    <dbReference type="NCBI Taxonomy" id="39693"/>
    <lineage>
        <taxon>Bacteria</taxon>
        <taxon>Bacillati</taxon>
        <taxon>Actinomycetota</taxon>
        <taxon>Actinomycetes</taxon>
        <taxon>Mycobacteriales</taxon>
        <taxon>Mycobacteriaceae</taxon>
        <taxon>Mycolicibacterium</taxon>
    </lineage>
</organism>
<dbReference type="EMBL" id="JBDLOU010000003">
    <property type="protein sequence ID" value="MEX3737000.1"/>
    <property type="molecule type" value="Genomic_DNA"/>
</dbReference>
<protein>
    <submittedName>
        <fullName evidence="1">Uncharacterized protein</fullName>
    </submittedName>
</protein>
<proteinExistence type="predicted"/>
<accession>A0ABV3V9W4</accession>
<sequence>MPFTHWQTLLERQSDRAVVARHTDGGDTDWLAVAEAQPFLPSAAVWLHAWRSAEMYLNGRSRPNPSQLERLLTDDFDRFDFSYAARNHRQSVARFNALSALAKDHVGLGGLTLDEVKARGSHLKPAWKTFYGIIAGLYCRPDAPGTLVADAVTTAMIEQGLTRSPKDAEHWWSVAERRMNRELVEHFTVDGTPIRDLLAAMYTDLPAVQAWRGCVAA</sequence>
<evidence type="ECO:0000313" key="2">
    <source>
        <dbReference type="Proteomes" id="UP001558474"/>
    </source>
</evidence>
<gene>
    <name evidence="1" type="ORF">ABFW12_01990</name>
</gene>
<name>A0ABV3V9W4_9MYCO</name>
<keyword evidence="2" id="KW-1185">Reference proteome</keyword>